<dbReference type="RefSeq" id="WP_126150086.1">
    <property type="nucleotide sequence ID" value="NZ_JBHTMH010000001.1"/>
</dbReference>
<feature type="compositionally biased region" description="Basic and acidic residues" evidence="1">
    <location>
        <begin position="132"/>
        <end position="153"/>
    </location>
</feature>
<evidence type="ECO:0000256" key="1">
    <source>
        <dbReference type="SAM" id="MobiDB-lite"/>
    </source>
</evidence>
<gene>
    <name evidence="3" type="ORF">DEVEQU_01647</name>
</gene>
<dbReference type="EMBL" id="UZWD01000023">
    <property type="protein sequence ID" value="VDS04509.1"/>
    <property type="molecule type" value="Genomic_DNA"/>
</dbReference>
<keyword evidence="2" id="KW-0472">Membrane</keyword>
<dbReference type="Proteomes" id="UP000268844">
    <property type="component" value="Unassembled WGS sequence"/>
</dbReference>
<feature type="transmembrane region" description="Helical" evidence="2">
    <location>
        <begin position="90"/>
        <end position="108"/>
    </location>
</feature>
<feature type="transmembrane region" description="Helical" evidence="2">
    <location>
        <begin position="30"/>
        <end position="47"/>
    </location>
</feature>
<sequence>MGRFFALGFILLPLLEIAMFILVGQAIGVLPTLALVILGVLVGSLVLRQQGLGIINRMRSNVSAGTLPGQAIFDAMTIGFAGILLILPGFISDIVALLLLVPAVRHWLYKSLSSRITVVETTTTWRQQGDGSDPRIGRPETIDLGDDNWRRDP</sequence>
<organism evidence="3 4">
    <name type="scientific">Devosia equisanguinis</name>
    <dbReference type="NCBI Taxonomy" id="2490941"/>
    <lineage>
        <taxon>Bacteria</taxon>
        <taxon>Pseudomonadati</taxon>
        <taxon>Pseudomonadota</taxon>
        <taxon>Alphaproteobacteria</taxon>
        <taxon>Hyphomicrobiales</taxon>
        <taxon>Devosiaceae</taxon>
        <taxon>Devosia</taxon>
    </lineage>
</organism>
<dbReference type="PANTHER" id="PTHR35335">
    <property type="entry name" value="UPF0716 PROTEIN FXSA"/>
    <property type="match status" value="1"/>
</dbReference>
<keyword evidence="4" id="KW-1185">Reference proteome</keyword>
<evidence type="ECO:0000313" key="4">
    <source>
        <dbReference type="Proteomes" id="UP000268844"/>
    </source>
</evidence>
<feature type="region of interest" description="Disordered" evidence="1">
    <location>
        <begin position="126"/>
        <end position="153"/>
    </location>
</feature>
<keyword evidence="2" id="KW-0812">Transmembrane</keyword>
<dbReference type="InterPro" id="IPR007313">
    <property type="entry name" value="FxsA"/>
</dbReference>
<dbReference type="NCBIfam" id="NF008528">
    <property type="entry name" value="PRK11463.1-2"/>
    <property type="match status" value="1"/>
</dbReference>
<dbReference type="AlphaFoldDB" id="A0A3S4CD90"/>
<name>A0A3S4CD90_9HYPH</name>
<keyword evidence="2" id="KW-1133">Transmembrane helix</keyword>
<evidence type="ECO:0000256" key="2">
    <source>
        <dbReference type="SAM" id="Phobius"/>
    </source>
</evidence>
<dbReference type="PANTHER" id="PTHR35335:SF1">
    <property type="entry name" value="UPF0716 PROTEIN FXSA"/>
    <property type="match status" value="1"/>
</dbReference>
<reference evidence="3 4" key="1">
    <citation type="submission" date="2018-12" db="EMBL/GenBank/DDBJ databases">
        <authorList>
            <person name="Criscuolo A."/>
        </authorList>
    </citation>
    <scope>NUCLEOTIDE SEQUENCE [LARGE SCALE GENOMIC DNA]</scope>
    <source>
        <strain evidence="3">ACIP1116281</strain>
    </source>
</reference>
<dbReference type="OrthoDB" id="9792788at2"/>
<protein>
    <submittedName>
        <fullName evidence="3">Phage T7 F exclusion suppressor FxsA</fullName>
    </submittedName>
</protein>
<accession>A0A3S4CD90</accession>
<evidence type="ECO:0000313" key="3">
    <source>
        <dbReference type="EMBL" id="VDS04509.1"/>
    </source>
</evidence>
<dbReference type="Pfam" id="PF04186">
    <property type="entry name" value="FxsA"/>
    <property type="match status" value="1"/>
</dbReference>
<dbReference type="GO" id="GO:0016020">
    <property type="term" value="C:membrane"/>
    <property type="evidence" value="ECO:0007669"/>
    <property type="project" value="InterPro"/>
</dbReference>
<proteinExistence type="predicted"/>